<evidence type="ECO:0000313" key="2">
    <source>
        <dbReference type="Proteomes" id="UP000735302"/>
    </source>
</evidence>
<name>A0AAV4CQ15_9GAST</name>
<evidence type="ECO:0000313" key="1">
    <source>
        <dbReference type="EMBL" id="GFO33901.1"/>
    </source>
</evidence>
<reference evidence="1 2" key="1">
    <citation type="journal article" date="2021" name="Elife">
        <title>Chloroplast acquisition without the gene transfer in kleptoplastic sea slugs, Plakobranchus ocellatus.</title>
        <authorList>
            <person name="Maeda T."/>
            <person name="Takahashi S."/>
            <person name="Yoshida T."/>
            <person name="Shimamura S."/>
            <person name="Takaki Y."/>
            <person name="Nagai Y."/>
            <person name="Toyoda A."/>
            <person name="Suzuki Y."/>
            <person name="Arimoto A."/>
            <person name="Ishii H."/>
            <person name="Satoh N."/>
            <person name="Nishiyama T."/>
            <person name="Hasebe M."/>
            <person name="Maruyama T."/>
            <person name="Minagawa J."/>
            <person name="Obokata J."/>
            <person name="Shigenobu S."/>
        </authorList>
    </citation>
    <scope>NUCLEOTIDE SEQUENCE [LARGE SCALE GENOMIC DNA]</scope>
</reference>
<dbReference type="Proteomes" id="UP000735302">
    <property type="component" value="Unassembled WGS sequence"/>
</dbReference>
<dbReference type="EMBL" id="BLXT01006839">
    <property type="protein sequence ID" value="GFO33901.1"/>
    <property type="molecule type" value="Genomic_DNA"/>
</dbReference>
<organism evidence="1 2">
    <name type="scientific">Plakobranchus ocellatus</name>
    <dbReference type="NCBI Taxonomy" id="259542"/>
    <lineage>
        <taxon>Eukaryota</taxon>
        <taxon>Metazoa</taxon>
        <taxon>Spiralia</taxon>
        <taxon>Lophotrochozoa</taxon>
        <taxon>Mollusca</taxon>
        <taxon>Gastropoda</taxon>
        <taxon>Heterobranchia</taxon>
        <taxon>Euthyneura</taxon>
        <taxon>Panpulmonata</taxon>
        <taxon>Sacoglossa</taxon>
        <taxon>Placobranchoidea</taxon>
        <taxon>Plakobranchidae</taxon>
        <taxon>Plakobranchus</taxon>
    </lineage>
</organism>
<dbReference type="AlphaFoldDB" id="A0AAV4CQ15"/>
<comment type="caution">
    <text evidence="1">The sequence shown here is derived from an EMBL/GenBank/DDBJ whole genome shotgun (WGS) entry which is preliminary data.</text>
</comment>
<keyword evidence="2" id="KW-1185">Reference proteome</keyword>
<gene>
    <name evidence="1" type="ORF">PoB_006040600</name>
</gene>
<proteinExistence type="predicted"/>
<accession>A0AAV4CQ15</accession>
<protein>
    <submittedName>
        <fullName evidence="1">Uncharacterized protein</fullName>
    </submittedName>
</protein>
<sequence length="110" mass="12033">MLNCVKTGFCTQRKECDPSNGKKRVWPVFISFWKRDEGEGVKGKQVQSKKASQYVSTQGAINALLLKLISSTLVNPSLASHSACARVAPMCIPRLSGSARRGSRQTGRVH</sequence>